<sequence>MTRRHITNIRDKNVRLIGGVLDLNKTGNPQANSNYDVNPQLWSGIGIVFKGVENLTIEKIKDIGNEWKYCFLITDVNNFKGNNINMNNGSNALHFQPPLKNVNSENISGNIDDDLLSFIMGDYTNYIVGTTGDIENVYIRNVHANDTD</sequence>
<proteinExistence type="predicted"/>
<comment type="caution">
    <text evidence="1">The sequence shown here is derived from an EMBL/GenBank/DDBJ whole genome shotgun (WGS) entry which is preliminary data.</text>
</comment>
<dbReference type="InterPro" id="IPR012334">
    <property type="entry name" value="Pectin_lyas_fold"/>
</dbReference>
<accession>A0A2A7BXY1</accession>
<dbReference type="EMBL" id="NVPQ01000006">
    <property type="protein sequence ID" value="PDY43102.1"/>
    <property type="molecule type" value="Genomic_DNA"/>
</dbReference>
<dbReference type="Proteomes" id="UP000220111">
    <property type="component" value="Unassembled WGS sequence"/>
</dbReference>
<dbReference type="AlphaFoldDB" id="A0A2A7BXY1"/>
<protein>
    <submittedName>
        <fullName evidence="1">Uncharacterized protein</fullName>
    </submittedName>
</protein>
<organism evidence="1 2">
    <name type="scientific">Bacillus wiedmannii</name>
    <dbReference type="NCBI Taxonomy" id="1890302"/>
    <lineage>
        <taxon>Bacteria</taxon>
        <taxon>Bacillati</taxon>
        <taxon>Bacillota</taxon>
        <taxon>Bacilli</taxon>
        <taxon>Bacillales</taxon>
        <taxon>Bacillaceae</taxon>
        <taxon>Bacillus</taxon>
        <taxon>Bacillus cereus group</taxon>
    </lineage>
</organism>
<name>A0A2A7BXY1_9BACI</name>
<evidence type="ECO:0000313" key="1">
    <source>
        <dbReference type="EMBL" id="PDY43102.1"/>
    </source>
</evidence>
<dbReference type="Gene3D" id="2.160.20.10">
    <property type="entry name" value="Single-stranded right-handed beta-helix, Pectin lyase-like"/>
    <property type="match status" value="1"/>
</dbReference>
<evidence type="ECO:0000313" key="2">
    <source>
        <dbReference type="Proteomes" id="UP000220111"/>
    </source>
</evidence>
<gene>
    <name evidence="1" type="ORF">COO17_02520</name>
</gene>
<reference evidence="1 2" key="1">
    <citation type="submission" date="2017-09" db="EMBL/GenBank/DDBJ databases">
        <title>Large-scale bioinformatics analysis of Bacillus genomes uncovers conserved roles of natural products in bacterial physiology.</title>
        <authorList>
            <consortium name="Agbiome Team Llc"/>
            <person name="Bleich R.M."/>
            <person name="Grubbs K.J."/>
            <person name="Santa Maria K.C."/>
            <person name="Allen S.E."/>
            <person name="Farag S."/>
            <person name="Shank E.A."/>
            <person name="Bowers A."/>
        </authorList>
    </citation>
    <scope>NUCLEOTIDE SEQUENCE [LARGE SCALE GENOMIC DNA]</scope>
    <source>
        <strain evidence="1 2">AFS098222</strain>
    </source>
</reference>
<dbReference type="RefSeq" id="WP_048560324.1">
    <property type="nucleotide sequence ID" value="NZ_CP133557.1"/>
</dbReference>